<reference evidence="1" key="1">
    <citation type="submission" date="2020-05" db="EMBL/GenBank/DDBJ databases">
        <authorList>
            <person name="Chiriac C."/>
            <person name="Salcher M."/>
            <person name="Ghai R."/>
            <person name="Kavagutti S V."/>
        </authorList>
    </citation>
    <scope>NUCLEOTIDE SEQUENCE</scope>
</reference>
<protein>
    <submittedName>
        <fullName evidence="1">Uncharacterized protein</fullName>
    </submittedName>
</protein>
<gene>
    <name evidence="1" type="ORF">UFOVP1324_47</name>
</gene>
<dbReference type="EMBL" id="LR797273">
    <property type="protein sequence ID" value="CAB4198820.1"/>
    <property type="molecule type" value="Genomic_DNA"/>
</dbReference>
<organism evidence="1">
    <name type="scientific">uncultured Caudovirales phage</name>
    <dbReference type="NCBI Taxonomy" id="2100421"/>
    <lineage>
        <taxon>Viruses</taxon>
        <taxon>Duplodnaviria</taxon>
        <taxon>Heunggongvirae</taxon>
        <taxon>Uroviricota</taxon>
        <taxon>Caudoviricetes</taxon>
        <taxon>Peduoviridae</taxon>
        <taxon>Maltschvirus</taxon>
        <taxon>Maltschvirus maltsch</taxon>
    </lineage>
</organism>
<sequence>MQKHTRETIKAVRAEAAKHGHTIRELGNTGKEHYGLEIVSVTGRLLGRVQISCSPKDRDAVVRECRRQARRIIAGGHYA</sequence>
<name>A0A6J5RMX2_9CAUD</name>
<accession>A0A6J5RMX2</accession>
<proteinExistence type="predicted"/>
<evidence type="ECO:0000313" key="1">
    <source>
        <dbReference type="EMBL" id="CAB4198820.1"/>
    </source>
</evidence>